<dbReference type="EMBL" id="JBHUII010000004">
    <property type="protein sequence ID" value="MFD2206332.1"/>
    <property type="molecule type" value="Genomic_DNA"/>
</dbReference>
<evidence type="ECO:0000259" key="9">
    <source>
        <dbReference type="PROSITE" id="PS51740"/>
    </source>
</evidence>
<name>A0ABW5BKB1_9PROT</name>
<accession>A0ABW5BKB1</accession>
<dbReference type="Proteomes" id="UP001597294">
    <property type="component" value="Unassembled WGS sequence"/>
</dbReference>
<dbReference type="InterPro" id="IPR003444">
    <property type="entry name" value="MraZ"/>
</dbReference>
<keyword evidence="4 7" id="KW-0805">Transcription regulation</keyword>
<comment type="caution">
    <text evidence="10">The sequence shown here is derived from an EMBL/GenBank/DDBJ whole genome shotgun (WGS) entry which is preliminary data.</text>
</comment>
<evidence type="ECO:0000256" key="1">
    <source>
        <dbReference type="ARBA" id="ARBA00013860"/>
    </source>
</evidence>
<dbReference type="PROSITE" id="PS51740">
    <property type="entry name" value="SPOVT_ABRB"/>
    <property type="match status" value="2"/>
</dbReference>
<feature type="domain" description="SpoVT-AbrB" evidence="9">
    <location>
        <begin position="7"/>
        <end position="54"/>
    </location>
</feature>
<comment type="similarity">
    <text evidence="7">Belongs to the MraZ family.</text>
</comment>
<reference evidence="11" key="1">
    <citation type="journal article" date="2019" name="Int. J. Syst. Evol. Microbiol.">
        <title>The Global Catalogue of Microorganisms (GCM) 10K type strain sequencing project: providing services to taxonomists for standard genome sequencing and annotation.</title>
        <authorList>
            <consortium name="The Broad Institute Genomics Platform"/>
            <consortium name="The Broad Institute Genome Sequencing Center for Infectious Disease"/>
            <person name="Wu L."/>
            <person name="Ma J."/>
        </authorList>
    </citation>
    <scope>NUCLEOTIDE SEQUENCE [LARGE SCALE GENOMIC DNA]</scope>
    <source>
        <strain evidence="11">CGMCC 4.7192</strain>
    </source>
</reference>
<dbReference type="RefSeq" id="WP_380251808.1">
    <property type="nucleotide sequence ID" value="NZ_JBHUII010000004.1"/>
</dbReference>
<evidence type="ECO:0000256" key="2">
    <source>
        <dbReference type="ARBA" id="ARBA00022490"/>
    </source>
</evidence>
<sequence length="163" mass="18060">MTFFIGTFENKVDKKGRVSVPATFRQMLSDQPFQGIVIFRSYRADALEAAGMDFMRRLHNSMSSSLDLFSDEHDDLATAILADSHQLSFDGDGRILLPPALIAHAQITDRAAFVGKGDIFQVWNPVSLEEKKQEARDRAKAKKLTISLSDASTPRGSREGENG</sequence>
<evidence type="ECO:0000256" key="3">
    <source>
        <dbReference type="ARBA" id="ARBA00022737"/>
    </source>
</evidence>
<organism evidence="10 11">
    <name type="scientific">Kiloniella antarctica</name>
    <dbReference type="NCBI Taxonomy" id="1550907"/>
    <lineage>
        <taxon>Bacteria</taxon>
        <taxon>Pseudomonadati</taxon>
        <taxon>Pseudomonadota</taxon>
        <taxon>Alphaproteobacteria</taxon>
        <taxon>Rhodospirillales</taxon>
        <taxon>Kiloniellaceae</taxon>
        <taxon>Kiloniella</taxon>
    </lineage>
</organism>
<gene>
    <name evidence="7" type="primary">mraZ</name>
    <name evidence="10" type="ORF">ACFSKO_11935</name>
</gene>
<dbReference type="PANTHER" id="PTHR34701">
    <property type="entry name" value="TRANSCRIPTIONAL REGULATOR MRAZ"/>
    <property type="match status" value="1"/>
</dbReference>
<dbReference type="InterPro" id="IPR035644">
    <property type="entry name" value="MraZ_C"/>
</dbReference>
<evidence type="ECO:0000256" key="5">
    <source>
        <dbReference type="ARBA" id="ARBA00023125"/>
    </source>
</evidence>
<keyword evidence="3" id="KW-0677">Repeat</keyword>
<keyword evidence="6 7" id="KW-0804">Transcription</keyword>
<dbReference type="InterPro" id="IPR007159">
    <property type="entry name" value="SpoVT-AbrB_dom"/>
</dbReference>
<evidence type="ECO:0000256" key="6">
    <source>
        <dbReference type="ARBA" id="ARBA00023163"/>
    </source>
</evidence>
<dbReference type="PANTHER" id="PTHR34701:SF1">
    <property type="entry name" value="TRANSCRIPTIONAL REGULATOR MRAZ"/>
    <property type="match status" value="1"/>
</dbReference>
<keyword evidence="11" id="KW-1185">Reference proteome</keyword>
<keyword evidence="2 7" id="KW-0963">Cytoplasm</keyword>
<comment type="subunit">
    <text evidence="7">Forms oligomers.</text>
</comment>
<proteinExistence type="inferred from homology"/>
<dbReference type="InterPro" id="IPR035642">
    <property type="entry name" value="MraZ_N"/>
</dbReference>
<dbReference type="Gene3D" id="3.40.1550.20">
    <property type="entry name" value="Transcriptional regulator MraZ domain"/>
    <property type="match status" value="1"/>
</dbReference>
<keyword evidence="5 7" id="KW-0238">DNA-binding</keyword>
<evidence type="ECO:0000256" key="7">
    <source>
        <dbReference type="HAMAP-Rule" id="MF_01008"/>
    </source>
</evidence>
<dbReference type="SUPFAM" id="SSF89447">
    <property type="entry name" value="AbrB/MazE/MraZ-like"/>
    <property type="match status" value="1"/>
</dbReference>
<evidence type="ECO:0000256" key="4">
    <source>
        <dbReference type="ARBA" id="ARBA00023015"/>
    </source>
</evidence>
<feature type="domain" description="SpoVT-AbrB" evidence="9">
    <location>
        <begin position="84"/>
        <end position="127"/>
    </location>
</feature>
<dbReference type="InterPro" id="IPR020603">
    <property type="entry name" value="MraZ_dom"/>
</dbReference>
<dbReference type="HAMAP" id="MF_01008">
    <property type="entry name" value="MraZ"/>
    <property type="match status" value="1"/>
</dbReference>
<comment type="subcellular location">
    <subcellularLocation>
        <location evidence="7">Cytoplasm</location>
        <location evidence="7">Nucleoid</location>
    </subcellularLocation>
</comment>
<protein>
    <recommendedName>
        <fullName evidence="1 7">Transcriptional regulator MraZ</fullName>
    </recommendedName>
</protein>
<feature type="region of interest" description="Disordered" evidence="8">
    <location>
        <begin position="131"/>
        <end position="163"/>
    </location>
</feature>
<evidence type="ECO:0000313" key="11">
    <source>
        <dbReference type="Proteomes" id="UP001597294"/>
    </source>
</evidence>
<dbReference type="Pfam" id="PF02381">
    <property type="entry name" value="MraZ"/>
    <property type="match status" value="2"/>
</dbReference>
<evidence type="ECO:0000313" key="10">
    <source>
        <dbReference type="EMBL" id="MFD2206332.1"/>
    </source>
</evidence>
<dbReference type="CDD" id="cd16321">
    <property type="entry name" value="MraZ_C"/>
    <property type="match status" value="1"/>
</dbReference>
<feature type="compositionally biased region" description="Polar residues" evidence="8">
    <location>
        <begin position="146"/>
        <end position="155"/>
    </location>
</feature>
<dbReference type="CDD" id="cd16320">
    <property type="entry name" value="MraZ_N"/>
    <property type="match status" value="1"/>
</dbReference>
<dbReference type="InterPro" id="IPR038619">
    <property type="entry name" value="MraZ_sf"/>
</dbReference>
<dbReference type="InterPro" id="IPR037914">
    <property type="entry name" value="SpoVT-AbrB_sf"/>
</dbReference>
<evidence type="ECO:0000256" key="8">
    <source>
        <dbReference type="SAM" id="MobiDB-lite"/>
    </source>
</evidence>